<evidence type="ECO:0000313" key="4">
    <source>
        <dbReference type="Proteomes" id="UP000541352"/>
    </source>
</evidence>
<evidence type="ECO:0000256" key="2">
    <source>
        <dbReference type="SAM" id="Phobius"/>
    </source>
</evidence>
<keyword evidence="2" id="KW-0812">Transmembrane</keyword>
<dbReference type="GO" id="GO:0008233">
    <property type="term" value="F:peptidase activity"/>
    <property type="evidence" value="ECO:0007669"/>
    <property type="project" value="UniProtKB-KW"/>
</dbReference>
<accession>A0A7W5ZNR3</accession>
<name>A0A7W5ZNR3_9BACT</name>
<reference evidence="3 4" key="1">
    <citation type="submission" date="2020-08" db="EMBL/GenBank/DDBJ databases">
        <title>Genomic Encyclopedia of Type Strains, Phase IV (KMG-IV): sequencing the most valuable type-strain genomes for metagenomic binning, comparative biology and taxonomic classification.</title>
        <authorList>
            <person name="Goeker M."/>
        </authorList>
    </citation>
    <scope>NUCLEOTIDE SEQUENCE [LARGE SCALE GENOMIC DNA]</scope>
    <source>
        <strain evidence="3 4">DSM 17976</strain>
    </source>
</reference>
<keyword evidence="2" id="KW-0472">Membrane</keyword>
<keyword evidence="3" id="KW-0378">Hydrolase</keyword>
<dbReference type="GO" id="GO:0006508">
    <property type="term" value="P:proteolysis"/>
    <property type="evidence" value="ECO:0007669"/>
    <property type="project" value="UniProtKB-KW"/>
</dbReference>
<dbReference type="RefSeq" id="WP_183977928.1">
    <property type="nucleotide sequence ID" value="NZ_JACIBY010000012.1"/>
</dbReference>
<proteinExistence type="predicted"/>
<dbReference type="Proteomes" id="UP000541352">
    <property type="component" value="Unassembled WGS sequence"/>
</dbReference>
<evidence type="ECO:0000256" key="1">
    <source>
        <dbReference type="SAM" id="Coils"/>
    </source>
</evidence>
<keyword evidence="2" id="KW-1133">Transmembrane helix</keyword>
<dbReference type="EMBL" id="JACIBY010000012">
    <property type="protein sequence ID" value="MBB3840753.1"/>
    <property type="molecule type" value="Genomic_DNA"/>
</dbReference>
<keyword evidence="3" id="KW-0645">Protease</keyword>
<comment type="caution">
    <text evidence="3">The sequence shown here is derived from an EMBL/GenBank/DDBJ whole genome shotgun (WGS) entry which is preliminary data.</text>
</comment>
<feature type="coiled-coil region" evidence="1">
    <location>
        <begin position="23"/>
        <end position="83"/>
    </location>
</feature>
<keyword evidence="4" id="KW-1185">Reference proteome</keyword>
<protein>
    <submittedName>
        <fullName evidence="3">Subtilase family serine protease</fullName>
    </submittedName>
</protein>
<dbReference type="AlphaFoldDB" id="A0A7W5ZNR3"/>
<feature type="transmembrane region" description="Helical" evidence="2">
    <location>
        <begin position="82"/>
        <end position="100"/>
    </location>
</feature>
<evidence type="ECO:0000313" key="3">
    <source>
        <dbReference type="EMBL" id="MBB3840753.1"/>
    </source>
</evidence>
<gene>
    <name evidence="3" type="ORF">FHS57_004773</name>
</gene>
<sequence>MWIPIALAALNIGVQLYTGIANNQALKNEAKTTLAKATEANELAVIQSDAAYLAALSESNQSQAELEAQKAVTEKRLNNLKTISVVVALVSAVIIIVYFVKRKSLY</sequence>
<organism evidence="3 4">
    <name type="scientific">Runella defluvii</name>
    <dbReference type="NCBI Taxonomy" id="370973"/>
    <lineage>
        <taxon>Bacteria</taxon>
        <taxon>Pseudomonadati</taxon>
        <taxon>Bacteroidota</taxon>
        <taxon>Cytophagia</taxon>
        <taxon>Cytophagales</taxon>
        <taxon>Spirosomataceae</taxon>
        <taxon>Runella</taxon>
    </lineage>
</organism>
<keyword evidence="1" id="KW-0175">Coiled coil</keyword>